<dbReference type="EC" id="2.1.1.297" evidence="5"/>
<keyword evidence="3 5" id="KW-0949">S-adenosyl-L-methionine</keyword>
<dbReference type="EMBL" id="FXUI01000004">
    <property type="protein sequence ID" value="SMP66703.1"/>
    <property type="molecule type" value="Genomic_DNA"/>
</dbReference>
<gene>
    <name evidence="5" type="primary">prmC</name>
    <name evidence="8" type="ORF">SAMN06296065_10467</name>
</gene>
<reference evidence="8 9" key="1">
    <citation type="submission" date="2017-05" db="EMBL/GenBank/DDBJ databases">
        <authorList>
            <person name="Varghese N."/>
            <person name="Submissions S."/>
        </authorList>
    </citation>
    <scope>NUCLEOTIDE SEQUENCE [LARGE SCALE GENOMIC DNA]</scope>
    <source>
        <strain evidence="8 9">SM16</strain>
    </source>
</reference>
<evidence type="ECO:0000256" key="3">
    <source>
        <dbReference type="ARBA" id="ARBA00022691"/>
    </source>
</evidence>
<feature type="binding site" evidence="5">
    <location>
        <begin position="189"/>
        <end position="192"/>
    </location>
    <ligand>
        <name>substrate</name>
    </ligand>
</feature>
<dbReference type="InterPro" id="IPR050320">
    <property type="entry name" value="N5-glutamine_MTase"/>
</dbReference>
<dbReference type="InterPro" id="IPR040758">
    <property type="entry name" value="PrmC_N"/>
</dbReference>
<comment type="function">
    <text evidence="5">Methylates the class 1 translation termination release factors RF1/PrfA and RF2/PrfB on the glutamine residue of the universally conserved GGQ motif.</text>
</comment>
<dbReference type="PANTHER" id="PTHR18895">
    <property type="entry name" value="HEMK METHYLTRANSFERASE"/>
    <property type="match status" value="1"/>
</dbReference>
<keyword evidence="9" id="KW-1185">Reference proteome</keyword>
<dbReference type="Gene3D" id="3.40.50.150">
    <property type="entry name" value="Vaccinia Virus protein VP39"/>
    <property type="match status" value="1"/>
</dbReference>
<evidence type="ECO:0000259" key="6">
    <source>
        <dbReference type="Pfam" id="PF05175"/>
    </source>
</evidence>
<evidence type="ECO:0000313" key="8">
    <source>
        <dbReference type="EMBL" id="SMP66703.1"/>
    </source>
</evidence>
<evidence type="ECO:0000256" key="2">
    <source>
        <dbReference type="ARBA" id="ARBA00022679"/>
    </source>
</evidence>
<comment type="catalytic activity">
    <reaction evidence="4 5">
        <text>L-glutaminyl-[peptide chain release factor] + S-adenosyl-L-methionine = N(5)-methyl-L-glutaminyl-[peptide chain release factor] + S-adenosyl-L-homocysteine + H(+)</text>
        <dbReference type="Rhea" id="RHEA:42896"/>
        <dbReference type="Rhea" id="RHEA-COMP:10271"/>
        <dbReference type="Rhea" id="RHEA-COMP:10272"/>
        <dbReference type="ChEBI" id="CHEBI:15378"/>
        <dbReference type="ChEBI" id="CHEBI:30011"/>
        <dbReference type="ChEBI" id="CHEBI:57856"/>
        <dbReference type="ChEBI" id="CHEBI:59789"/>
        <dbReference type="ChEBI" id="CHEBI:61891"/>
        <dbReference type="EC" id="2.1.1.297"/>
    </reaction>
</comment>
<dbReference type="NCBIfam" id="TIGR00536">
    <property type="entry name" value="hemK_fam"/>
    <property type="match status" value="1"/>
</dbReference>
<dbReference type="PANTHER" id="PTHR18895:SF74">
    <property type="entry name" value="MTRF1L RELEASE FACTOR GLUTAMINE METHYLTRANSFERASE"/>
    <property type="match status" value="1"/>
</dbReference>
<protein>
    <recommendedName>
        <fullName evidence="5">Release factor glutamine methyltransferase</fullName>
        <shortName evidence="5">RF MTase</shortName>
        <ecNumber evidence="5">2.1.1.297</ecNumber>
    </recommendedName>
    <alternativeName>
        <fullName evidence="5">N5-glutamine methyltransferase PrmC</fullName>
    </alternativeName>
    <alternativeName>
        <fullName evidence="5">Protein-(glutamine-N5) MTase PrmC</fullName>
    </alternativeName>
    <alternativeName>
        <fullName evidence="5">Protein-glutamine N-methyltransferase PrmC</fullName>
    </alternativeName>
</protein>
<feature type="domain" description="Release factor glutamine methyltransferase N-terminal" evidence="7">
    <location>
        <begin position="10"/>
        <end position="76"/>
    </location>
</feature>
<dbReference type="Pfam" id="PF05175">
    <property type="entry name" value="MTS"/>
    <property type="match status" value="1"/>
</dbReference>
<dbReference type="InterPro" id="IPR019874">
    <property type="entry name" value="RF_methyltr_PrmC"/>
</dbReference>
<evidence type="ECO:0000259" key="7">
    <source>
        <dbReference type="Pfam" id="PF17827"/>
    </source>
</evidence>
<comment type="similarity">
    <text evidence="5">Belongs to the protein N5-glutamine methyltransferase family. PrmC subfamily.</text>
</comment>
<keyword evidence="1 5" id="KW-0489">Methyltransferase</keyword>
<name>A0ABY1QBJ6_9SPHN</name>
<evidence type="ECO:0000256" key="4">
    <source>
        <dbReference type="ARBA" id="ARBA00048391"/>
    </source>
</evidence>
<feature type="binding site" evidence="5">
    <location>
        <position position="171"/>
    </location>
    <ligand>
        <name>S-adenosyl-L-methionine</name>
        <dbReference type="ChEBI" id="CHEBI:59789"/>
    </ligand>
</feature>
<dbReference type="InterPro" id="IPR004556">
    <property type="entry name" value="HemK-like"/>
</dbReference>
<dbReference type="Gene3D" id="1.10.8.10">
    <property type="entry name" value="DNA helicase RuvA subunit, C-terminal domain"/>
    <property type="match status" value="1"/>
</dbReference>
<dbReference type="Pfam" id="PF17827">
    <property type="entry name" value="PrmC_N"/>
    <property type="match status" value="1"/>
</dbReference>
<dbReference type="NCBIfam" id="TIGR03534">
    <property type="entry name" value="RF_mod_PrmC"/>
    <property type="match status" value="1"/>
</dbReference>
<dbReference type="InterPro" id="IPR029063">
    <property type="entry name" value="SAM-dependent_MTases_sf"/>
</dbReference>
<comment type="caution">
    <text evidence="8">The sequence shown here is derived from an EMBL/GenBank/DDBJ whole genome shotgun (WGS) entry which is preliminary data.</text>
</comment>
<dbReference type="Proteomes" id="UP001157910">
    <property type="component" value="Unassembled WGS sequence"/>
</dbReference>
<accession>A0ABY1QBJ6</accession>
<evidence type="ECO:0000313" key="9">
    <source>
        <dbReference type="Proteomes" id="UP001157910"/>
    </source>
</evidence>
<proteinExistence type="inferred from homology"/>
<feature type="binding site" evidence="5">
    <location>
        <begin position="119"/>
        <end position="123"/>
    </location>
    <ligand>
        <name>S-adenosyl-L-methionine</name>
        <dbReference type="ChEBI" id="CHEBI:59789"/>
    </ligand>
</feature>
<keyword evidence="2 5" id="KW-0808">Transferase</keyword>
<dbReference type="PROSITE" id="PS00092">
    <property type="entry name" value="N6_MTASE"/>
    <property type="match status" value="1"/>
</dbReference>
<feature type="binding site" evidence="5">
    <location>
        <position position="189"/>
    </location>
    <ligand>
        <name>S-adenosyl-L-methionine</name>
        <dbReference type="ChEBI" id="CHEBI:59789"/>
    </ligand>
</feature>
<dbReference type="SUPFAM" id="SSF53335">
    <property type="entry name" value="S-adenosyl-L-methionine-dependent methyltransferases"/>
    <property type="match status" value="1"/>
</dbReference>
<feature type="domain" description="Methyltransferase small" evidence="6">
    <location>
        <begin position="98"/>
        <end position="197"/>
    </location>
</feature>
<evidence type="ECO:0000256" key="1">
    <source>
        <dbReference type="ARBA" id="ARBA00022603"/>
    </source>
</evidence>
<dbReference type="InterPro" id="IPR002052">
    <property type="entry name" value="DNA_methylase_N6_adenine_CS"/>
</dbReference>
<organism evidence="8 9">
    <name type="scientific">Novosphingobium panipatense</name>
    <dbReference type="NCBI Taxonomy" id="428991"/>
    <lineage>
        <taxon>Bacteria</taxon>
        <taxon>Pseudomonadati</taxon>
        <taxon>Pseudomonadota</taxon>
        <taxon>Alphaproteobacteria</taxon>
        <taxon>Sphingomonadales</taxon>
        <taxon>Sphingomonadaceae</taxon>
        <taxon>Novosphingobium</taxon>
    </lineage>
</organism>
<evidence type="ECO:0000256" key="5">
    <source>
        <dbReference type="HAMAP-Rule" id="MF_02126"/>
    </source>
</evidence>
<sequence length="285" mass="29912">MTMAAATVAEAIRGAALRLSATSDTARLDAEVLMAHALGVTRSQMLLGRMRDPEPQGFAVLVDRRALHEPVAYIRGVQEFFGLPFRVGPEVLIPRGDSEVLVETALTERPDARRVLDCGVGSGALLLAVLANLAQAEGIGIDRSAAALATARANAAALAVGGRARLLAADWHQPDWSAALGRFDLVLANPPYVEDDAALDASVRSYEPHGALFSGADGLDDYRVLVPQLPGLLAPGGLALVEIGHRQAQAVIAIGGAHGLHAHVRRDLGGRDRVVVFSMTNVQPA</sequence>
<dbReference type="InterPro" id="IPR007848">
    <property type="entry name" value="Small_mtfrase_dom"/>
</dbReference>
<dbReference type="HAMAP" id="MF_02126">
    <property type="entry name" value="RF_methyltr_PrmC"/>
    <property type="match status" value="1"/>
</dbReference>
<feature type="binding site" evidence="5">
    <location>
        <position position="142"/>
    </location>
    <ligand>
        <name>S-adenosyl-L-methionine</name>
        <dbReference type="ChEBI" id="CHEBI:59789"/>
    </ligand>
</feature>